<protein>
    <recommendedName>
        <fullName evidence="1">Cupin type-2 domain-containing protein</fullName>
    </recommendedName>
</protein>
<comment type="caution">
    <text evidence="2">The sequence shown here is derived from an EMBL/GenBank/DDBJ whole genome shotgun (WGS) entry which is preliminary data.</text>
</comment>
<reference evidence="3" key="1">
    <citation type="submission" date="2018-12" db="EMBL/GenBank/DDBJ databases">
        <title>Tengunoibacter tsumagoiensis gen. nov., sp. nov., Dictyobacter kobayashii sp. nov., D. alpinus sp. nov., and D. joshuensis sp. nov. and description of Dictyobacteraceae fam. nov. within the order Ktedonobacterales isolated from Tengu-no-mugimeshi.</title>
        <authorList>
            <person name="Wang C.M."/>
            <person name="Zheng Y."/>
            <person name="Sakai Y."/>
            <person name="Toyoda A."/>
            <person name="Minakuchi Y."/>
            <person name="Abe K."/>
            <person name="Yokota A."/>
            <person name="Yabe S."/>
        </authorList>
    </citation>
    <scope>NUCLEOTIDE SEQUENCE [LARGE SCALE GENOMIC DNA]</scope>
    <source>
        <strain evidence="3">Uno16</strain>
    </source>
</reference>
<evidence type="ECO:0000313" key="3">
    <source>
        <dbReference type="Proteomes" id="UP000287171"/>
    </source>
</evidence>
<gene>
    <name evidence="2" type="ORF">KDA_41940</name>
</gene>
<name>A0A402BBP0_9CHLR</name>
<dbReference type="Pfam" id="PF07883">
    <property type="entry name" value="Cupin_2"/>
    <property type="match status" value="1"/>
</dbReference>
<evidence type="ECO:0000259" key="1">
    <source>
        <dbReference type="Pfam" id="PF07883"/>
    </source>
</evidence>
<dbReference type="InterPro" id="IPR011051">
    <property type="entry name" value="RmlC_Cupin_sf"/>
</dbReference>
<dbReference type="PANTHER" id="PTHR36440:SF1">
    <property type="entry name" value="PUTATIVE (AFU_ORTHOLOGUE AFUA_8G07350)-RELATED"/>
    <property type="match status" value="1"/>
</dbReference>
<evidence type="ECO:0000313" key="2">
    <source>
        <dbReference type="EMBL" id="GCE28710.1"/>
    </source>
</evidence>
<dbReference type="RefSeq" id="WP_126628893.1">
    <property type="nucleotide sequence ID" value="NZ_BIFT01000001.1"/>
</dbReference>
<dbReference type="AlphaFoldDB" id="A0A402BBP0"/>
<feature type="domain" description="Cupin type-2" evidence="1">
    <location>
        <begin position="38"/>
        <end position="101"/>
    </location>
</feature>
<accession>A0A402BBP0</accession>
<dbReference type="InterPro" id="IPR053146">
    <property type="entry name" value="QDO-like"/>
</dbReference>
<dbReference type="PANTHER" id="PTHR36440">
    <property type="entry name" value="PUTATIVE (AFU_ORTHOLOGUE AFUA_8G07350)-RELATED"/>
    <property type="match status" value="1"/>
</dbReference>
<dbReference type="InterPro" id="IPR014710">
    <property type="entry name" value="RmlC-like_jellyroll"/>
</dbReference>
<dbReference type="InterPro" id="IPR013096">
    <property type="entry name" value="Cupin_2"/>
</dbReference>
<keyword evidence="3" id="KW-1185">Reference proteome</keyword>
<dbReference type="SUPFAM" id="SSF51182">
    <property type="entry name" value="RmlC-like cupins"/>
    <property type="match status" value="1"/>
</dbReference>
<dbReference type="Proteomes" id="UP000287171">
    <property type="component" value="Unassembled WGS sequence"/>
</dbReference>
<dbReference type="OrthoDB" id="122936at2"/>
<proteinExistence type="predicted"/>
<sequence length="114" mass="12334">MAYTTSNDELKLNATASLFQGQAYGDDLPVSVFQVATVPGGGPSLHVHPYPEVFFLQHGHATFTVGDEVLEVEAGSVVVAPANTPHKFKNTGDAPLQMFSVHPNKEVIQEWLED</sequence>
<dbReference type="EMBL" id="BIFT01000001">
    <property type="protein sequence ID" value="GCE28710.1"/>
    <property type="molecule type" value="Genomic_DNA"/>
</dbReference>
<dbReference type="Gene3D" id="2.60.120.10">
    <property type="entry name" value="Jelly Rolls"/>
    <property type="match status" value="1"/>
</dbReference>
<organism evidence="2 3">
    <name type="scientific">Dictyobacter alpinus</name>
    <dbReference type="NCBI Taxonomy" id="2014873"/>
    <lineage>
        <taxon>Bacteria</taxon>
        <taxon>Bacillati</taxon>
        <taxon>Chloroflexota</taxon>
        <taxon>Ktedonobacteria</taxon>
        <taxon>Ktedonobacterales</taxon>
        <taxon>Dictyobacteraceae</taxon>
        <taxon>Dictyobacter</taxon>
    </lineage>
</organism>